<evidence type="ECO:0000256" key="1">
    <source>
        <dbReference type="ARBA" id="ARBA00022741"/>
    </source>
</evidence>
<feature type="domain" description="KaiC" evidence="3">
    <location>
        <begin position="4"/>
        <end position="230"/>
    </location>
</feature>
<dbReference type="InterPro" id="IPR010624">
    <property type="entry name" value="KaiC_dom"/>
</dbReference>
<evidence type="ECO:0000259" key="3">
    <source>
        <dbReference type="PROSITE" id="PS51146"/>
    </source>
</evidence>
<dbReference type="InterPro" id="IPR014774">
    <property type="entry name" value="KaiC-like_dom"/>
</dbReference>
<dbReference type="Gene3D" id="3.40.50.300">
    <property type="entry name" value="P-loop containing nucleotide triphosphate hydrolases"/>
    <property type="match status" value="1"/>
</dbReference>
<dbReference type="HOGENOM" id="CLU_023669_2_2_2"/>
<reference evidence="4" key="1">
    <citation type="submission" date="2010-02" db="EMBL/GenBank/DDBJ databases">
        <title>Complete sequence of Aciduliprofundum boonei T469.</title>
        <authorList>
            <consortium name="US DOE Joint Genome Institute"/>
            <person name="Lucas S."/>
            <person name="Copeland A."/>
            <person name="Lapidus A."/>
            <person name="Cheng J.-F."/>
            <person name="Bruce D."/>
            <person name="Goodwin L."/>
            <person name="Pitluck S."/>
            <person name="Saunders E."/>
            <person name="Detter J.C."/>
            <person name="Han C."/>
            <person name="Tapia R."/>
            <person name="Land M."/>
            <person name="Hauser L."/>
            <person name="Kyrpides N."/>
            <person name="Mikhailova N."/>
            <person name="Flores G."/>
            <person name="Reysenbach A.-L."/>
            <person name="Woyke T."/>
        </authorList>
    </citation>
    <scope>NUCLEOTIDE SEQUENCE</scope>
    <source>
        <strain evidence="4">T469</strain>
    </source>
</reference>
<dbReference type="PANTHER" id="PTHR43637:SF1">
    <property type="entry name" value="UPF0273 PROTEIN TM_0370"/>
    <property type="match status" value="1"/>
</dbReference>
<gene>
    <name evidence="4" type="ordered locus">Aboo_0033</name>
</gene>
<dbReference type="PROSITE" id="PS51146">
    <property type="entry name" value="KAIC"/>
    <property type="match status" value="1"/>
</dbReference>
<dbReference type="PANTHER" id="PTHR43637">
    <property type="entry name" value="UPF0273 PROTEIN TM_0370"/>
    <property type="match status" value="1"/>
</dbReference>
<evidence type="ECO:0000313" key="5">
    <source>
        <dbReference type="Proteomes" id="UP000001400"/>
    </source>
</evidence>
<accession>D3TBB0</accession>
<proteinExistence type="predicted"/>
<evidence type="ECO:0000313" key="4">
    <source>
        <dbReference type="EMBL" id="ADD07845.1"/>
    </source>
</evidence>
<dbReference type="InterPro" id="IPR027417">
    <property type="entry name" value="P-loop_NTPase"/>
</dbReference>
<dbReference type="Proteomes" id="UP000001400">
    <property type="component" value="Chromosome"/>
</dbReference>
<dbReference type="GO" id="GO:0005524">
    <property type="term" value="F:ATP binding"/>
    <property type="evidence" value="ECO:0007669"/>
    <property type="project" value="UniProtKB-KW"/>
</dbReference>
<name>D3TBB0_ACIB4</name>
<keyword evidence="2" id="KW-0067">ATP-binding</keyword>
<evidence type="ECO:0000256" key="2">
    <source>
        <dbReference type="ARBA" id="ARBA00022840"/>
    </source>
</evidence>
<dbReference type="GeneID" id="8826967"/>
<dbReference type="AlphaFoldDB" id="D3TBB0"/>
<dbReference type="RefSeq" id="WP_012997023.1">
    <property type="nucleotide sequence ID" value="NC_013926.1"/>
</dbReference>
<dbReference type="EMBL" id="CP001941">
    <property type="protein sequence ID" value="ADD07845.1"/>
    <property type="molecule type" value="Genomic_DNA"/>
</dbReference>
<dbReference type="KEGG" id="abi:Aboo_0033"/>
<protein>
    <recommendedName>
        <fullName evidence="3">KaiC domain-containing protein</fullName>
    </recommendedName>
</protein>
<keyword evidence="5" id="KW-1185">Reference proteome</keyword>
<sequence length="230" mass="26399">MTVSVAPTGIKKLDEALGGGFPRNGISLVVGPSGIGKTILSVQWLAEGVRNGETCVYISTTLPSEAVIAYYGDMKLLKDAVDKIHWYDMYISPKDLIPFTKEKILKIFHKVMPDFFDEQLNLKKPIDRLVLDSLTTIEKIVGDISMFRYLGATWIRFFHDNKISTMLIEEMDEDGKKMGEMRNFSEATILMDFMEHQNMHMRALKIVKRYGFNHPTYWTPFHIREEGIIL</sequence>
<dbReference type="Pfam" id="PF06745">
    <property type="entry name" value="ATPase"/>
    <property type="match status" value="1"/>
</dbReference>
<keyword evidence="1" id="KW-0547">Nucleotide-binding</keyword>
<organism evidence="4 5">
    <name type="scientific">Aciduliprofundum boonei (strain DSM 19572 / T469)</name>
    <dbReference type="NCBI Taxonomy" id="439481"/>
    <lineage>
        <taxon>Archaea</taxon>
        <taxon>Methanobacteriati</taxon>
        <taxon>Thermoplasmatota</taxon>
        <taxon>DHVE2 group</taxon>
        <taxon>Candidatus Aciduliprofundum</taxon>
    </lineage>
</organism>
<dbReference type="SUPFAM" id="SSF52540">
    <property type="entry name" value="P-loop containing nucleoside triphosphate hydrolases"/>
    <property type="match status" value="1"/>
</dbReference>